<dbReference type="InterPro" id="IPR022907">
    <property type="entry name" value="VapC_family"/>
</dbReference>
<dbReference type="CDD" id="cd18745">
    <property type="entry name" value="PIN_VapC4-5_FitB-like"/>
    <property type="match status" value="1"/>
</dbReference>
<dbReference type="HAMAP" id="MF_00265">
    <property type="entry name" value="VapC_Nob1"/>
    <property type="match status" value="1"/>
</dbReference>
<evidence type="ECO:0000313" key="10">
    <source>
        <dbReference type="EMBL" id="HEB44674.1"/>
    </source>
</evidence>
<dbReference type="EMBL" id="DSKI01000695">
    <property type="protein sequence ID" value="HEB44674.1"/>
    <property type="molecule type" value="Genomic_DNA"/>
</dbReference>
<dbReference type="Gene3D" id="3.40.50.1010">
    <property type="entry name" value="5'-nuclease"/>
    <property type="match status" value="1"/>
</dbReference>
<evidence type="ECO:0000256" key="7">
    <source>
        <dbReference type="ARBA" id="ARBA00038093"/>
    </source>
</evidence>
<dbReference type="InterPro" id="IPR050556">
    <property type="entry name" value="Type_II_TA_system_RNase"/>
</dbReference>
<dbReference type="PANTHER" id="PTHR33653">
    <property type="entry name" value="RIBONUCLEASE VAPC2"/>
    <property type="match status" value="1"/>
</dbReference>
<evidence type="ECO:0000256" key="4">
    <source>
        <dbReference type="ARBA" id="ARBA00022723"/>
    </source>
</evidence>
<keyword evidence="8" id="KW-0800">Toxin</keyword>
<keyword evidence="6 8" id="KW-0460">Magnesium</keyword>
<organism evidence="10">
    <name type="scientific">Agrobacterium albertimagni</name>
    <dbReference type="NCBI Taxonomy" id="147266"/>
    <lineage>
        <taxon>Bacteria</taxon>
        <taxon>Pseudomonadati</taxon>
        <taxon>Pseudomonadota</taxon>
        <taxon>Alphaproteobacteria</taxon>
        <taxon>Hyphomicrobiales</taxon>
        <taxon>Rhizobiaceae</taxon>
        <taxon>Rhizobium/Agrobacterium group</taxon>
        <taxon>Agrobacterium</taxon>
    </lineage>
</organism>
<reference evidence="10" key="1">
    <citation type="journal article" date="2020" name="mSystems">
        <title>Genome- and Community-Level Interaction Insights into Carbon Utilization and Element Cycling Functions of Hydrothermarchaeota in Hydrothermal Sediment.</title>
        <authorList>
            <person name="Zhou Z."/>
            <person name="Liu Y."/>
            <person name="Xu W."/>
            <person name="Pan J."/>
            <person name="Luo Z.H."/>
            <person name="Li M."/>
        </authorList>
    </citation>
    <scope>NUCLEOTIDE SEQUENCE [LARGE SCALE GENOMIC DNA]</scope>
    <source>
        <strain evidence="10">SpSt-243</strain>
    </source>
</reference>
<keyword evidence="4 8" id="KW-0479">Metal-binding</keyword>
<sequence>MFSLDSSTTIDFLRKPSRDLVNRIAVARDEGLIAISSIVLFELSYGAERQVHPTHMERLQLFLEGDVMVLEFDAEDALAAGRLRADLERGGFGIGPFDTLIAAQALRRGFTLVTANIREFDRVKGLKVENWRT</sequence>
<evidence type="ECO:0000256" key="8">
    <source>
        <dbReference type="HAMAP-Rule" id="MF_00265"/>
    </source>
</evidence>
<dbReference type="PANTHER" id="PTHR33653:SF1">
    <property type="entry name" value="RIBONUCLEASE VAPC2"/>
    <property type="match status" value="1"/>
</dbReference>
<keyword evidence="5 8" id="KW-0378">Hydrolase</keyword>
<accession>A0A7C1P0P9</accession>
<keyword evidence="3 8" id="KW-0540">Nuclease</keyword>
<evidence type="ECO:0000256" key="6">
    <source>
        <dbReference type="ARBA" id="ARBA00022842"/>
    </source>
</evidence>
<gene>
    <name evidence="8" type="primary">vapC</name>
    <name evidence="10" type="ORF">ENP70_13490</name>
</gene>
<proteinExistence type="inferred from homology"/>
<protein>
    <recommendedName>
        <fullName evidence="8">Ribonuclease VapC</fullName>
        <shortName evidence="8">RNase VapC</shortName>
        <ecNumber evidence="8">3.1.-.-</ecNumber>
    </recommendedName>
    <alternativeName>
        <fullName evidence="8">Toxin VapC</fullName>
    </alternativeName>
</protein>
<evidence type="ECO:0000256" key="5">
    <source>
        <dbReference type="ARBA" id="ARBA00022801"/>
    </source>
</evidence>
<comment type="function">
    <text evidence="8">Toxic component of a toxin-antitoxin (TA) system. An RNase.</text>
</comment>
<dbReference type="EC" id="3.1.-.-" evidence="8"/>
<keyword evidence="2 8" id="KW-1277">Toxin-antitoxin system</keyword>
<dbReference type="AlphaFoldDB" id="A0A7C1P0P9"/>
<name>A0A7C1P0P9_9HYPH</name>
<comment type="similarity">
    <text evidence="7 8">Belongs to the PINc/VapC protein family.</text>
</comment>
<evidence type="ECO:0000256" key="3">
    <source>
        <dbReference type="ARBA" id="ARBA00022722"/>
    </source>
</evidence>
<comment type="caution">
    <text evidence="10">The sequence shown here is derived from an EMBL/GenBank/DDBJ whole genome shotgun (WGS) entry which is preliminary data.</text>
</comment>
<dbReference type="GO" id="GO:0000287">
    <property type="term" value="F:magnesium ion binding"/>
    <property type="evidence" value="ECO:0007669"/>
    <property type="project" value="UniProtKB-UniRule"/>
</dbReference>
<evidence type="ECO:0000256" key="1">
    <source>
        <dbReference type="ARBA" id="ARBA00001946"/>
    </source>
</evidence>
<evidence type="ECO:0000256" key="2">
    <source>
        <dbReference type="ARBA" id="ARBA00022649"/>
    </source>
</evidence>
<dbReference type="GO" id="GO:0090729">
    <property type="term" value="F:toxin activity"/>
    <property type="evidence" value="ECO:0007669"/>
    <property type="project" value="UniProtKB-KW"/>
</dbReference>
<dbReference type="InterPro" id="IPR002716">
    <property type="entry name" value="PIN_dom"/>
</dbReference>
<comment type="cofactor">
    <cofactor evidence="1 8">
        <name>Mg(2+)</name>
        <dbReference type="ChEBI" id="CHEBI:18420"/>
    </cofactor>
</comment>
<feature type="domain" description="PIN" evidence="9">
    <location>
        <begin position="4"/>
        <end position="125"/>
    </location>
</feature>
<dbReference type="InterPro" id="IPR029060">
    <property type="entry name" value="PIN-like_dom_sf"/>
</dbReference>
<dbReference type="GO" id="GO:0016787">
    <property type="term" value="F:hydrolase activity"/>
    <property type="evidence" value="ECO:0007669"/>
    <property type="project" value="UniProtKB-KW"/>
</dbReference>
<feature type="binding site" evidence="8">
    <location>
        <position position="98"/>
    </location>
    <ligand>
        <name>Mg(2+)</name>
        <dbReference type="ChEBI" id="CHEBI:18420"/>
    </ligand>
</feature>
<evidence type="ECO:0000259" key="9">
    <source>
        <dbReference type="Pfam" id="PF01850"/>
    </source>
</evidence>
<dbReference type="Pfam" id="PF01850">
    <property type="entry name" value="PIN"/>
    <property type="match status" value="1"/>
</dbReference>
<dbReference type="SUPFAM" id="SSF88723">
    <property type="entry name" value="PIN domain-like"/>
    <property type="match status" value="1"/>
</dbReference>
<dbReference type="GO" id="GO:0004540">
    <property type="term" value="F:RNA nuclease activity"/>
    <property type="evidence" value="ECO:0007669"/>
    <property type="project" value="InterPro"/>
</dbReference>
<feature type="binding site" evidence="8">
    <location>
        <position position="5"/>
    </location>
    <ligand>
        <name>Mg(2+)</name>
        <dbReference type="ChEBI" id="CHEBI:18420"/>
    </ligand>
</feature>